<evidence type="ECO:0000256" key="4">
    <source>
        <dbReference type="ARBA" id="ARBA00022989"/>
    </source>
</evidence>
<proteinExistence type="predicted"/>
<comment type="subcellular location">
    <subcellularLocation>
        <location evidence="1">Cell membrane</location>
        <topology evidence="1">Multi-pass membrane protein</topology>
    </subcellularLocation>
</comment>
<evidence type="ECO:0000313" key="7">
    <source>
        <dbReference type="Proteomes" id="UP001597083"/>
    </source>
</evidence>
<protein>
    <submittedName>
        <fullName evidence="6">MFS transporter</fullName>
    </submittedName>
</protein>
<reference evidence="7" key="1">
    <citation type="journal article" date="2019" name="Int. J. Syst. Evol. Microbiol.">
        <title>The Global Catalogue of Microorganisms (GCM) 10K type strain sequencing project: providing services to taxonomists for standard genome sequencing and annotation.</title>
        <authorList>
            <consortium name="The Broad Institute Genomics Platform"/>
            <consortium name="The Broad Institute Genome Sequencing Center for Infectious Disease"/>
            <person name="Wu L."/>
            <person name="Ma J."/>
        </authorList>
    </citation>
    <scope>NUCLEOTIDE SEQUENCE [LARGE SCALE GENOMIC DNA]</scope>
    <source>
        <strain evidence="7">JCM 31696</strain>
    </source>
</reference>
<accession>A0ABW3CE99</accession>
<feature type="non-terminal residue" evidence="6">
    <location>
        <position position="91"/>
    </location>
</feature>
<dbReference type="SUPFAM" id="SSF103473">
    <property type="entry name" value="MFS general substrate transporter"/>
    <property type="match status" value="1"/>
</dbReference>
<keyword evidence="3" id="KW-0812">Transmembrane</keyword>
<keyword evidence="7" id="KW-1185">Reference proteome</keyword>
<evidence type="ECO:0000256" key="1">
    <source>
        <dbReference type="ARBA" id="ARBA00004651"/>
    </source>
</evidence>
<evidence type="ECO:0000256" key="2">
    <source>
        <dbReference type="ARBA" id="ARBA00022475"/>
    </source>
</evidence>
<evidence type="ECO:0000256" key="3">
    <source>
        <dbReference type="ARBA" id="ARBA00022692"/>
    </source>
</evidence>
<keyword evidence="2" id="KW-1003">Cell membrane</keyword>
<gene>
    <name evidence="6" type="ORF">ACFQ07_06820</name>
</gene>
<dbReference type="Gene3D" id="1.20.1250.20">
    <property type="entry name" value="MFS general substrate transporter like domains"/>
    <property type="match status" value="1"/>
</dbReference>
<dbReference type="Proteomes" id="UP001597083">
    <property type="component" value="Unassembled WGS sequence"/>
</dbReference>
<comment type="caution">
    <text evidence="6">The sequence shown here is derived from an EMBL/GenBank/DDBJ whole genome shotgun (WGS) entry which is preliminary data.</text>
</comment>
<keyword evidence="4" id="KW-1133">Transmembrane helix</keyword>
<evidence type="ECO:0000256" key="5">
    <source>
        <dbReference type="ARBA" id="ARBA00023136"/>
    </source>
</evidence>
<name>A0ABW3CE99_9ACTN</name>
<dbReference type="PANTHER" id="PTHR23513:SF6">
    <property type="entry name" value="MAJOR FACILITATOR SUPERFAMILY ASSOCIATED DOMAIN-CONTAINING PROTEIN"/>
    <property type="match status" value="1"/>
</dbReference>
<dbReference type="EMBL" id="JBHTIR010000906">
    <property type="protein sequence ID" value="MFD0851926.1"/>
    <property type="molecule type" value="Genomic_DNA"/>
</dbReference>
<sequence>MTQSPELEKEIGGASRSVLDRVPAILRDVAFRRYWSAQTISYMGDQVTMVALPLIAVLTLRVSPLQMGLLSAAQLLPNLLISLHAGAWVDR</sequence>
<dbReference type="InterPro" id="IPR036259">
    <property type="entry name" value="MFS_trans_sf"/>
</dbReference>
<dbReference type="PANTHER" id="PTHR23513">
    <property type="entry name" value="INTEGRAL MEMBRANE EFFLUX PROTEIN-RELATED"/>
    <property type="match status" value="1"/>
</dbReference>
<keyword evidence="5" id="KW-0472">Membrane</keyword>
<organism evidence="6 7">
    <name type="scientific">Actinomadura adrarensis</name>
    <dbReference type="NCBI Taxonomy" id="1819600"/>
    <lineage>
        <taxon>Bacteria</taxon>
        <taxon>Bacillati</taxon>
        <taxon>Actinomycetota</taxon>
        <taxon>Actinomycetes</taxon>
        <taxon>Streptosporangiales</taxon>
        <taxon>Thermomonosporaceae</taxon>
        <taxon>Actinomadura</taxon>
    </lineage>
</organism>
<evidence type="ECO:0000313" key="6">
    <source>
        <dbReference type="EMBL" id="MFD0851926.1"/>
    </source>
</evidence>